<sequence>MKALFLIIGFLSFPCSLESSLQEILSNDYDLSGPYDSTFPPGPYDSFREELVVDQVIEESSDFKIKARNVKQWLRLRMDRLYLLGISDKEVSLVSMYKDKRQHNQYRVHEYPVALQYQVSCGVMFKSQRPKDDSFEGVVMLALKSPRPIISVYKIKHLKLHHIIDWTQEYGIHAIRHFKWHGEDRLIIFEELKYVSRASVYGFEVDDHSPHLWRIEMIPLGSTRGYPTLGMSGGNSLFLATIQNNINAVNIYSYKTVCVETSGYKFDQMLTIPDLIATKIEFFQGYGHLYFIVSGAPSVLFRLTADGYLLKDVIFGSSVEMLPVPINSAHHDTILLGKSRNGTPHIYTSIGHGMWEERKVPETGLKCQRSSELGKELVDLEECIGGSRSWDGVTYIEMEGDQYPAILFADQHHSNQLYYLPFSLIKIPTMQPSFNPFVLDRLESYWNNLRTSLRKLITGRSHEDKSQTISSFCSIEKELNDMHDLLSSIKMPLDWTNCSISVPQMDVSPETESLIIDEAKPITIITNPNQRVLDDHKSPPEETLRNDQHFSLYNTVRGPNYPKHGKSVPISPEISTRDIGEIVTEQNDGYMIT</sequence>
<dbReference type="Proteomes" id="UP000466442">
    <property type="component" value="Linkage Group LG1"/>
</dbReference>
<dbReference type="EMBL" id="WIXP02000001">
    <property type="protein sequence ID" value="KAF6216727.1"/>
    <property type="molecule type" value="Genomic_DNA"/>
</dbReference>
<reference evidence="1" key="1">
    <citation type="journal article" date="2021" name="Mol. Ecol. Resour.">
        <title>Apolygus lucorum genome provides insights into omnivorousness and mesophyll feeding.</title>
        <authorList>
            <person name="Liu Y."/>
            <person name="Liu H."/>
            <person name="Wang H."/>
            <person name="Huang T."/>
            <person name="Liu B."/>
            <person name="Yang B."/>
            <person name="Yin L."/>
            <person name="Li B."/>
            <person name="Zhang Y."/>
            <person name="Zhang S."/>
            <person name="Jiang F."/>
            <person name="Zhang X."/>
            <person name="Ren Y."/>
            <person name="Wang B."/>
            <person name="Wang S."/>
            <person name="Lu Y."/>
            <person name="Wu K."/>
            <person name="Fan W."/>
            <person name="Wang G."/>
        </authorList>
    </citation>
    <scope>NUCLEOTIDE SEQUENCE</scope>
    <source>
        <strain evidence="1">12Hb</strain>
    </source>
</reference>
<proteinExistence type="predicted"/>
<name>A0A6A4ITM4_APOLU</name>
<dbReference type="AlphaFoldDB" id="A0A6A4ITM4"/>
<gene>
    <name evidence="1" type="ORF">GE061_001074</name>
</gene>
<organism evidence="1 2">
    <name type="scientific">Apolygus lucorum</name>
    <name type="common">Small green plant bug</name>
    <name type="synonym">Lygocoris lucorum</name>
    <dbReference type="NCBI Taxonomy" id="248454"/>
    <lineage>
        <taxon>Eukaryota</taxon>
        <taxon>Metazoa</taxon>
        <taxon>Ecdysozoa</taxon>
        <taxon>Arthropoda</taxon>
        <taxon>Hexapoda</taxon>
        <taxon>Insecta</taxon>
        <taxon>Pterygota</taxon>
        <taxon>Neoptera</taxon>
        <taxon>Paraneoptera</taxon>
        <taxon>Hemiptera</taxon>
        <taxon>Heteroptera</taxon>
        <taxon>Panheteroptera</taxon>
        <taxon>Cimicomorpha</taxon>
        <taxon>Miridae</taxon>
        <taxon>Mirini</taxon>
        <taxon>Apolygus</taxon>
    </lineage>
</organism>
<keyword evidence="2" id="KW-1185">Reference proteome</keyword>
<protein>
    <submittedName>
        <fullName evidence="1">Uncharacterized protein</fullName>
    </submittedName>
</protein>
<accession>A0A6A4ITM4</accession>
<comment type="caution">
    <text evidence="1">The sequence shown here is derived from an EMBL/GenBank/DDBJ whole genome shotgun (WGS) entry which is preliminary data.</text>
</comment>
<evidence type="ECO:0000313" key="2">
    <source>
        <dbReference type="Proteomes" id="UP000466442"/>
    </source>
</evidence>
<evidence type="ECO:0000313" key="1">
    <source>
        <dbReference type="EMBL" id="KAF6216727.1"/>
    </source>
</evidence>